<feature type="domain" description="STAS" evidence="1">
    <location>
        <begin position="1"/>
        <end position="43"/>
    </location>
</feature>
<proteinExistence type="predicted"/>
<dbReference type="RefSeq" id="WP_259628344.1">
    <property type="nucleotide sequence ID" value="NZ_JANYMP010000027.1"/>
</dbReference>
<accession>A0A9X3A4J2</accession>
<dbReference type="PROSITE" id="PS50801">
    <property type="entry name" value="STAS"/>
    <property type="match status" value="1"/>
</dbReference>
<evidence type="ECO:0000313" key="3">
    <source>
        <dbReference type="Proteomes" id="UP001141259"/>
    </source>
</evidence>
<reference evidence="2" key="1">
    <citation type="submission" date="2022-08" db="EMBL/GenBank/DDBJ databases">
        <authorList>
            <person name="Tistechok S."/>
            <person name="Samborskyy M."/>
            <person name="Roman I."/>
        </authorList>
    </citation>
    <scope>NUCLEOTIDE SEQUENCE</scope>
    <source>
        <strain evidence="2">DSM 103496</strain>
    </source>
</reference>
<keyword evidence="3" id="KW-1185">Reference proteome</keyword>
<dbReference type="Gene3D" id="3.30.750.24">
    <property type="entry name" value="STAS domain"/>
    <property type="match status" value="1"/>
</dbReference>
<evidence type="ECO:0000313" key="2">
    <source>
        <dbReference type="EMBL" id="MCS7482879.1"/>
    </source>
</evidence>
<dbReference type="AlphaFoldDB" id="A0A9X3A4J2"/>
<evidence type="ECO:0000259" key="1">
    <source>
        <dbReference type="PROSITE" id="PS50801"/>
    </source>
</evidence>
<gene>
    <name evidence="2" type="ORF">NZH93_39040</name>
</gene>
<organism evidence="2 3">
    <name type="scientific">Umezawaea endophytica</name>
    <dbReference type="NCBI Taxonomy" id="1654476"/>
    <lineage>
        <taxon>Bacteria</taxon>
        <taxon>Bacillati</taxon>
        <taxon>Actinomycetota</taxon>
        <taxon>Actinomycetes</taxon>
        <taxon>Pseudonocardiales</taxon>
        <taxon>Pseudonocardiaceae</taxon>
        <taxon>Umezawaea</taxon>
    </lineage>
</organism>
<dbReference type="Proteomes" id="UP001141259">
    <property type="component" value="Unassembled WGS sequence"/>
</dbReference>
<comment type="caution">
    <text evidence="2">The sequence shown here is derived from an EMBL/GenBank/DDBJ whole genome shotgun (WGS) entry which is preliminary data.</text>
</comment>
<name>A0A9X3A4J2_9PSEU</name>
<dbReference type="EMBL" id="JANYMP010000027">
    <property type="protein sequence ID" value="MCS7482879.1"/>
    <property type="molecule type" value="Genomic_DNA"/>
</dbReference>
<sequence length="77" mass="8011">MPVLVVTGEVDMTTSETVRDALSTCLNAATSALVLDLNEVTFLAVADHPFRLAPGHHGSSCLGRASFAPARVTTENG</sequence>
<dbReference type="SUPFAM" id="SSF52091">
    <property type="entry name" value="SpoIIaa-like"/>
    <property type="match status" value="1"/>
</dbReference>
<dbReference type="InterPro" id="IPR002645">
    <property type="entry name" value="STAS_dom"/>
</dbReference>
<protein>
    <recommendedName>
        <fullName evidence="1">STAS domain-containing protein</fullName>
    </recommendedName>
</protein>
<dbReference type="InterPro" id="IPR036513">
    <property type="entry name" value="STAS_dom_sf"/>
</dbReference>